<sequence length="225" mass="25779">MKIENVKGAYDIIIGLGSWCGPSIFLWRRQLRRFSLPLDWMISKSVTDVTRLLENRFEGFMDLGQLRKIEGTSDYLEDGIAVPKGDGTYHNAHFILDTRYNVISVHDFPVIPYQDWTATYGAYSERLIRRIQRFLHVLDHSRSVLFIRWGEIGEAEAVKLHAVVSSLTPGNCRILFMQTVSGLQSIQEIDWGQDGIATLQVPLDELYHESAWDCTMNGLSLTGRW</sequence>
<evidence type="ECO:0000313" key="2">
    <source>
        <dbReference type="Proteomes" id="UP000187172"/>
    </source>
</evidence>
<dbReference type="EMBL" id="MRTP01000001">
    <property type="protein sequence ID" value="OMF58844.1"/>
    <property type="molecule type" value="Genomic_DNA"/>
</dbReference>
<dbReference type="Pfam" id="PF08795">
    <property type="entry name" value="DUF1796"/>
    <property type="match status" value="1"/>
</dbReference>
<organism evidence="1 2">
    <name type="scientific">Paenibacillus rhizosphaerae</name>
    <dbReference type="NCBI Taxonomy" id="297318"/>
    <lineage>
        <taxon>Bacteria</taxon>
        <taxon>Bacillati</taxon>
        <taxon>Bacillota</taxon>
        <taxon>Bacilli</taxon>
        <taxon>Bacillales</taxon>
        <taxon>Paenibacillaceae</taxon>
        <taxon>Paenibacillus</taxon>
    </lineage>
</organism>
<name>A0A1R1F412_9BACL</name>
<dbReference type="AlphaFoldDB" id="A0A1R1F412"/>
<proteinExistence type="predicted"/>
<accession>A0A1R1F412</accession>
<dbReference type="InterPro" id="IPR014903">
    <property type="entry name" value="DUF1796"/>
</dbReference>
<comment type="caution">
    <text evidence="1">The sequence shown here is derived from an EMBL/GenBank/DDBJ whole genome shotgun (WGS) entry which is preliminary data.</text>
</comment>
<keyword evidence="2" id="KW-1185">Reference proteome</keyword>
<protein>
    <submittedName>
        <fullName evidence="1">Peptidase</fullName>
    </submittedName>
</protein>
<gene>
    <name evidence="1" type="ORF">BK138_10270</name>
</gene>
<reference evidence="1 2" key="1">
    <citation type="submission" date="2016-11" db="EMBL/GenBank/DDBJ databases">
        <title>Paenibacillus species isolates.</title>
        <authorList>
            <person name="Beno S.M."/>
        </authorList>
    </citation>
    <scope>NUCLEOTIDE SEQUENCE [LARGE SCALE GENOMIC DNA]</scope>
    <source>
        <strain evidence="1 2">FSL R5-0378</strain>
    </source>
</reference>
<evidence type="ECO:0000313" key="1">
    <source>
        <dbReference type="EMBL" id="OMF58844.1"/>
    </source>
</evidence>
<dbReference type="RefSeq" id="WP_076169028.1">
    <property type="nucleotide sequence ID" value="NZ_MRTP01000001.1"/>
</dbReference>
<dbReference type="Proteomes" id="UP000187172">
    <property type="component" value="Unassembled WGS sequence"/>
</dbReference>